<evidence type="ECO:0000259" key="4">
    <source>
        <dbReference type="Pfam" id="PF10187"/>
    </source>
</evidence>
<evidence type="ECO:0000313" key="5">
    <source>
        <dbReference type="EMBL" id="TPX60969.1"/>
    </source>
</evidence>
<keyword evidence="6" id="KW-1185">Reference proteome</keyword>
<evidence type="ECO:0000256" key="3">
    <source>
        <dbReference type="SAM" id="MobiDB-lite"/>
    </source>
</evidence>
<dbReference type="PANTHER" id="PTHR13495:SF0">
    <property type="entry name" value="PSME3-INTERACTING PROTEIN"/>
    <property type="match status" value="1"/>
</dbReference>
<dbReference type="AlphaFoldDB" id="A0A507EA67"/>
<dbReference type="Pfam" id="PF10187">
    <property type="entry name" value="FAM192A_Fyv6_N"/>
    <property type="match status" value="1"/>
</dbReference>
<name>A0A507EA67_9FUNG</name>
<evidence type="ECO:0000256" key="2">
    <source>
        <dbReference type="ARBA" id="ARBA00023242"/>
    </source>
</evidence>
<dbReference type="GO" id="GO:0005634">
    <property type="term" value="C:nucleus"/>
    <property type="evidence" value="ECO:0007669"/>
    <property type="project" value="UniProtKB-SubCell"/>
</dbReference>
<organism evidence="5 6">
    <name type="scientific">Powellomyces hirtus</name>
    <dbReference type="NCBI Taxonomy" id="109895"/>
    <lineage>
        <taxon>Eukaryota</taxon>
        <taxon>Fungi</taxon>
        <taxon>Fungi incertae sedis</taxon>
        <taxon>Chytridiomycota</taxon>
        <taxon>Chytridiomycota incertae sedis</taxon>
        <taxon>Chytridiomycetes</taxon>
        <taxon>Spizellomycetales</taxon>
        <taxon>Powellomycetaceae</taxon>
        <taxon>Powellomyces</taxon>
    </lineage>
</organism>
<keyword evidence="2" id="KW-0539">Nucleus</keyword>
<proteinExistence type="predicted"/>
<dbReference type="PANTHER" id="PTHR13495">
    <property type="entry name" value="NEFA-INTERACTING NUCLEAR PROTEIN NIP30"/>
    <property type="match status" value="1"/>
</dbReference>
<comment type="subcellular location">
    <subcellularLocation>
        <location evidence="1">Nucleus</location>
    </subcellularLocation>
</comment>
<evidence type="ECO:0000313" key="6">
    <source>
        <dbReference type="Proteomes" id="UP000318582"/>
    </source>
</evidence>
<evidence type="ECO:0000256" key="1">
    <source>
        <dbReference type="ARBA" id="ARBA00004123"/>
    </source>
</evidence>
<dbReference type="EMBL" id="QEAQ01000011">
    <property type="protein sequence ID" value="TPX60969.1"/>
    <property type="molecule type" value="Genomic_DNA"/>
</dbReference>
<dbReference type="InterPro" id="IPR019331">
    <property type="entry name" value="FAM192A/Fyv6_N"/>
</dbReference>
<protein>
    <recommendedName>
        <fullName evidence="4">FAM192A/Fyv6 N-terminal domain-containing protein</fullName>
    </recommendedName>
</protein>
<dbReference type="InterPro" id="IPR039845">
    <property type="entry name" value="FAM192A"/>
</dbReference>
<feature type="domain" description="FAM192A/Fyv6 N-terminal" evidence="4">
    <location>
        <begin position="22"/>
        <end position="120"/>
    </location>
</feature>
<dbReference type="Proteomes" id="UP000318582">
    <property type="component" value="Unassembled WGS sequence"/>
</dbReference>
<comment type="caution">
    <text evidence="5">The sequence shown here is derived from an EMBL/GenBank/DDBJ whole genome shotgun (WGS) entry which is preliminary data.</text>
</comment>
<accession>A0A507EA67</accession>
<feature type="region of interest" description="Disordered" evidence="3">
    <location>
        <begin position="197"/>
        <end position="246"/>
    </location>
</feature>
<sequence length="246" mass="27321">MSFSSSLPATTNPSAAIMASKFVTQTEAESTRAVRQAEAAAEGREYVEKEEVFDPRPLYEKLADKKRIEEEEFAEKMKFGNLVHRLDEEEYEFLSNYDNENTKKSKEIALETRQQLDLFRKAVSEAATPIDVSKVPLPLAPPPPTQHKNAKDFQRAALKGVVVRKRKPDAVVVNGEMGMKKMKVQEIATEAVKKLKVEEEATEALSKTDAGKTTSTAARQPTQDKKPLNPLGMIAAYSDDSADDSD</sequence>
<dbReference type="STRING" id="109895.A0A507EA67"/>
<reference evidence="5 6" key="1">
    <citation type="journal article" date="2019" name="Sci. Rep.">
        <title>Comparative genomics of chytrid fungi reveal insights into the obligate biotrophic and pathogenic lifestyle of Synchytrium endobioticum.</title>
        <authorList>
            <person name="van de Vossenberg B.T.L.H."/>
            <person name="Warris S."/>
            <person name="Nguyen H.D.T."/>
            <person name="van Gent-Pelzer M.P.E."/>
            <person name="Joly D.L."/>
            <person name="van de Geest H.C."/>
            <person name="Bonants P.J.M."/>
            <person name="Smith D.S."/>
            <person name="Levesque C.A."/>
            <person name="van der Lee T.A.J."/>
        </authorList>
    </citation>
    <scope>NUCLEOTIDE SEQUENCE [LARGE SCALE GENOMIC DNA]</scope>
    <source>
        <strain evidence="5 6">CBS 809.83</strain>
    </source>
</reference>
<feature type="compositionally biased region" description="Polar residues" evidence="3">
    <location>
        <begin position="211"/>
        <end position="221"/>
    </location>
</feature>
<gene>
    <name evidence="5" type="ORF">PhCBS80983_g01422</name>
</gene>